<keyword evidence="2" id="KW-1185">Reference proteome</keyword>
<organism evidence="1 2">
    <name type="scientific">Artomyces pyxidatus</name>
    <dbReference type="NCBI Taxonomy" id="48021"/>
    <lineage>
        <taxon>Eukaryota</taxon>
        <taxon>Fungi</taxon>
        <taxon>Dikarya</taxon>
        <taxon>Basidiomycota</taxon>
        <taxon>Agaricomycotina</taxon>
        <taxon>Agaricomycetes</taxon>
        <taxon>Russulales</taxon>
        <taxon>Auriscalpiaceae</taxon>
        <taxon>Artomyces</taxon>
    </lineage>
</organism>
<reference evidence="1" key="1">
    <citation type="submission" date="2021-03" db="EMBL/GenBank/DDBJ databases">
        <authorList>
            <consortium name="DOE Joint Genome Institute"/>
            <person name="Ahrendt S."/>
            <person name="Looney B.P."/>
            <person name="Miyauchi S."/>
            <person name="Morin E."/>
            <person name="Drula E."/>
            <person name="Courty P.E."/>
            <person name="Chicoki N."/>
            <person name="Fauchery L."/>
            <person name="Kohler A."/>
            <person name="Kuo A."/>
            <person name="Labutti K."/>
            <person name="Pangilinan J."/>
            <person name="Lipzen A."/>
            <person name="Riley R."/>
            <person name="Andreopoulos W."/>
            <person name="He G."/>
            <person name="Johnson J."/>
            <person name="Barry K.W."/>
            <person name="Grigoriev I.V."/>
            <person name="Nagy L."/>
            <person name="Hibbett D."/>
            <person name="Henrissat B."/>
            <person name="Matheny P.B."/>
            <person name="Labbe J."/>
            <person name="Martin F."/>
        </authorList>
    </citation>
    <scope>NUCLEOTIDE SEQUENCE</scope>
    <source>
        <strain evidence="1">HHB10654</strain>
    </source>
</reference>
<comment type="caution">
    <text evidence="1">The sequence shown here is derived from an EMBL/GenBank/DDBJ whole genome shotgun (WGS) entry which is preliminary data.</text>
</comment>
<dbReference type="EMBL" id="MU277305">
    <property type="protein sequence ID" value="KAI0055197.1"/>
    <property type="molecule type" value="Genomic_DNA"/>
</dbReference>
<gene>
    <name evidence="1" type="ORF">BV25DRAFT_1922022</name>
</gene>
<reference evidence="1" key="2">
    <citation type="journal article" date="2022" name="New Phytol.">
        <title>Evolutionary transition to the ectomycorrhizal habit in the genomes of a hyperdiverse lineage of mushroom-forming fungi.</title>
        <authorList>
            <person name="Looney B."/>
            <person name="Miyauchi S."/>
            <person name="Morin E."/>
            <person name="Drula E."/>
            <person name="Courty P.E."/>
            <person name="Kohler A."/>
            <person name="Kuo A."/>
            <person name="LaButti K."/>
            <person name="Pangilinan J."/>
            <person name="Lipzen A."/>
            <person name="Riley R."/>
            <person name="Andreopoulos W."/>
            <person name="He G."/>
            <person name="Johnson J."/>
            <person name="Nolan M."/>
            <person name="Tritt A."/>
            <person name="Barry K.W."/>
            <person name="Grigoriev I.V."/>
            <person name="Nagy L.G."/>
            <person name="Hibbett D."/>
            <person name="Henrissat B."/>
            <person name="Matheny P.B."/>
            <person name="Labbe J."/>
            <person name="Martin F.M."/>
        </authorList>
    </citation>
    <scope>NUCLEOTIDE SEQUENCE</scope>
    <source>
        <strain evidence="1">HHB10654</strain>
    </source>
</reference>
<sequence length="268" mass="30425">MDLPDAPEDVCNFLKALYFPRETQRHLPPSSPIRDGKWAMIPESYHGILRLAVKYDAEDIRVVVINALKTEWPLSLSEWDLLRSKSKEAVVTLMAAASVMDTIPLFPDAGKIIRLARDCNVPDLLPSAYYDLMCNMEMHIPLSPFHEPRLEHLSADDLKCLARGRAVLRTDFGYNVKDLIFEVAPPHNPRYGCEKVIRAFRVEHKDLALVTSDILLFYADAVKALDKLEDKLCRCCSDSIRGLLQLARKSVWDSLPRSFRLNATMSVS</sequence>
<accession>A0ACB8SG63</accession>
<protein>
    <submittedName>
        <fullName evidence="1">Uncharacterized protein</fullName>
    </submittedName>
</protein>
<evidence type="ECO:0000313" key="1">
    <source>
        <dbReference type="EMBL" id="KAI0055197.1"/>
    </source>
</evidence>
<proteinExistence type="predicted"/>
<dbReference type="Proteomes" id="UP000814140">
    <property type="component" value="Unassembled WGS sequence"/>
</dbReference>
<evidence type="ECO:0000313" key="2">
    <source>
        <dbReference type="Proteomes" id="UP000814140"/>
    </source>
</evidence>
<name>A0ACB8SG63_9AGAM</name>